<dbReference type="InterPro" id="IPR002881">
    <property type="entry name" value="DUF58"/>
</dbReference>
<evidence type="ECO:0000313" key="3">
    <source>
        <dbReference type="Proteomes" id="UP000291189"/>
    </source>
</evidence>
<dbReference type="Pfam" id="PF01882">
    <property type="entry name" value="DUF58"/>
    <property type="match status" value="1"/>
</dbReference>
<comment type="caution">
    <text evidence="2">The sequence shown here is derived from an EMBL/GenBank/DDBJ whole genome shotgun (WGS) entry which is preliminary data.</text>
</comment>
<keyword evidence="3" id="KW-1185">Reference proteome</keyword>
<organism evidence="2 3">
    <name type="scientific">Nocardioides iriomotensis</name>
    <dbReference type="NCBI Taxonomy" id="715784"/>
    <lineage>
        <taxon>Bacteria</taxon>
        <taxon>Bacillati</taxon>
        <taxon>Actinomycetota</taxon>
        <taxon>Actinomycetes</taxon>
        <taxon>Propionibacteriales</taxon>
        <taxon>Nocardioidaceae</taxon>
        <taxon>Nocardioides</taxon>
    </lineage>
</organism>
<dbReference type="PANTHER" id="PTHR33608:SF14">
    <property type="entry name" value="POSSIBLE CONSERVED SECRETED PROTEIN"/>
    <property type="match status" value="1"/>
</dbReference>
<dbReference type="AlphaFoldDB" id="A0A4Q5J6C9"/>
<dbReference type="OrthoDB" id="9776116at2"/>
<accession>A0A4Q5J6C9</accession>
<dbReference type="Proteomes" id="UP000291189">
    <property type="component" value="Unassembled WGS sequence"/>
</dbReference>
<name>A0A4Q5J6C9_9ACTN</name>
<reference evidence="2 3" key="1">
    <citation type="submission" date="2019-01" db="EMBL/GenBank/DDBJ databases">
        <title>Nocardioides guangzhouensis sp. nov., an actinobacterium isolated from soil.</title>
        <authorList>
            <person name="Fu Y."/>
            <person name="Cai Y."/>
            <person name="Lin Z."/>
            <person name="Chen P."/>
        </authorList>
    </citation>
    <scope>NUCLEOTIDE SEQUENCE [LARGE SCALE GENOMIC DNA]</scope>
    <source>
        <strain evidence="2 3">NBRC 105384</strain>
    </source>
</reference>
<feature type="domain" description="DUF58" evidence="1">
    <location>
        <begin position="209"/>
        <end position="364"/>
    </location>
</feature>
<evidence type="ECO:0000259" key="1">
    <source>
        <dbReference type="Pfam" id="PF01882"/>
    </source>
</evidence>
<dbReference type="EMBL" id="SDPU01000012">
    <property type="protein sequence ID" value="RYU14084.1"/>
    <property type="molecule type" value="Genomic_DNA"/>
</dbReference>
<protein>
    <submittedName>
        <fullName evidence="2">DUF58 domain-containing protein</fullName>
    </submittedName>
</protein>
<sequence length="440" mass="46417">MSAPDLPPGVRAVSAGWRPTPALVRAGLVSAGLAAVAVGFGRPDLLVLATPFVVHAAAGLLRRPSTTPTATTRLAHTAVREREATTLHVRVGGAEQVEHAVVALERVPTVAARPAAGVVGAAGDGSPDLGVDVVVSSLRWGHRILGAGVVAATGPWAAHVWGPHPVRGQPLTTLPLPGAYDSRAPVPHPIGLVGTHPARVTGDGTELASVRPFHPGDRLRRIEWRTSLRSGELHVTSTVAEQDSSIMLVVDCGTEVGTSDPVAGTVSSLDVSVRAAGALAEHYLHRGDRVGLRVLGAVRRGVVPLSSGRRHLRRVLDELARTVPGQRQELDPQRLRVPPGAVVIVLTPLLSDQSVLLVTTLAQRGLDLVVVDTMPDDVVARAATDRDRIAWRMRLLERAAVLDRVRRAGVPVAAWSGPGTLDEVLRGLGRRARQPRAVRR</sequence>
<dbReference type="RefSeq" id="WP_129985598.1">
    <property type="nucleotide sequence ID" value="NZ_SDPU01000012.1"/>
</dbReference>
<gene>
    <name evidence="2" type="ORF">ETU37_04020</name>
</gene>
<proteinExistence type="predicted"/>
<dbReference type="PANTHER" id="PTHR33608">
    <property type="entry name" value="BLL2464 PROTEIN"/>
    <property type="match status" value="1"/>
</dbReference>
<evidence type="ECO:0000313" key="2">
    <source>
        <dbReference type="EMBL" id="RYU14084.1"/>
    </source>
</evidence>